<sequence length="334" mass="38745">MGNKAQRELAKKIKDQIELYFSDSALSRDRFLKGLIEKNEEGYVSFLDLLRFNRLREISQDIELIAKSLEKSETLELSEDKKSVRRKVPLPEDFSDDHLTVFCRNLPKEVQIDDLKTFFSKYGTVNYVRLLRSNRKPNGSANIIFSTEEEAKNVCEQVINYKGKLIFTMLINEFKQALKTQRQKKKPSRGNVRRSSLPIEDGLEILKSSVKGGSVLKISGFEEEPDQKKLTKSFQKTGKIQKIIWKDSFTYIVFFEPINDKIKDGVSVKLGELSASAWTKEEAEEKVELKILDGEEEGNFLLNILSHKRKKRRRKIKDLQEKLNTPKPIPRKKK</sequence>
<dbReference type="GO" id="GO:1990904">
    <property type="term" value="C:ribonucleoprotein complex"/>
    <property type="evidence" value="ECO:0007669"/>
    <property type="project" value="InterPro"/>
</dbReference>
<evidence type="ECO:0000256" key="4">
    <source>
        <dbReference type="PROSITE-ProRule" id="PRU00332"/>
    </source>
</evidence>
<reference evidence="8" key="1">
    <citation type="submission" date="2022-08" db="EMBL/GenBank/DDBJ databases">
        <title>Novel sulphate-reducing endosymbionts in the free-living metamonad Anaeramoeba.</title>
        <authorList>
            <person name="Jerlstrom-Hultqvist J."/>
            <person name="Cepicka I."/>
            <person name="Gallot-Lavallee L."/>
            <person name="Salas-Leiva D."/>
            <person name="Curtis B.A."/>
            <person name="Zahonova K."/>
            <person name="Pipaliya S."/>
            <person name="Dacks J."/>
            <person name="Roger A.J."/>
        </authorList>
    </citation>
    <scope>NUCLEOTIDE SEQUENCE</scope>
    <source>
        <strain evidence="8">Busselton2</strain>
    </source>
</reference>
<feature type="domain" description="RRM" evidence="6">
    <location>
        <begin position="99"/>
        <end position="185"/>
    </location>
</feature>
<dbReference type="SUPFAM" id="SSF54928">
    <property type="entry name" value="RNA-binding domain, RBD"/>
    <property type="match status" value="1"/>
</dbReference>
<dbReference type="CDD" id="cd07323">
    <property type="entry name" value="LAM"/>
    <property type="match status" value="1"/>
</dbReference>
<dbReference type="InterPro" id="IPR002344">
    <property type="entry name" value="Lupus_La"/>
</dbReference>
<dbReference type="InterPro" id="IPR036390">
    <property type="entry name" value="WH_DNA-bd_sf"/>
</dbReference>
<dbReference type="Proteomes" id="UP001146793">
    <property type="component" value="Unassembled WGS sequence"/>
</dbReference>
<dbReference type="GO" id="GO:0005634">
    <property type="term" value="C:nucleus"/>
    <property type="evidence" value="ECO:0007669"/>
    <property type="project" value="UniProtKB-SubCell"/>
</dbReference>
<dbReference type="PROSITE" id="PS50961">
    <property type="entry name" value="HTH_LA"/>
    <property type="match status" value="1"/>
</dbReference>
<dbReference type="Gene3D" id="1.10.10.10">
    <property type="entry name" value="Winged helix-like DNA-binding domain superfamily/Winged helix DNA-binding domain"/>
    <property type="match status" value="1"/>
</dbReference>
<evidence type="ECO:0000256" key="1">
    <source>
        <dbReference type="ARBA" id="ARBA00004123"/>
    </source>
</evidence>
<evidence type="ECO:0000313" key="9">
    <source>
        <dbReference type="Proteomes" id="UP001146793"/>
    </source>
</evidence>
<dbReference type="InterPro" id="IPR045180">
    <property type="entry name" value="La_dom_prot"/>
</dbReference>
<dbReference type="GO" id="GO:0006396">
    <property type="term" value="P:RNA processing"/>
    <property type="evidence" value="ECO:0007669"/>
    <property type="project" value="InterPro"/>
</dbReference>
<dbReference type="PRINTS" id="PR00302">
    <property type="entry name" value="LUPUSLA"/>
</dbReference>
<evidence type="ECO:0000313" key="8">
    <source>
        <dbReference type="EMBL" id="KAJ3449413.1"/>
    </source>
</evidence>
<evidence type="ECO:0000259" key="6">
    <source>
        <dbReference type="PROSITE" id="PS50102"/>
    </source>
</evidence>
<dbReference type="EMBL" id="JANTQA010000012">
    <property type="protein sequence ID" value="KAJ3449413.1"/>
    <property type="molecule type" value="Genomic_DNA"/>
</dbReference>
<evidence type="ECO:0000256" key="2">
    <source>
        <dbReference type="ARBA" id="ARBA00022884"/>
    </source>
</evidence>
<keyword evidence="2 4" id="KW-0694">RNA-binding</keyword>
<gene>
    <name evidence="8" type="ORF">M0812_05561</name>
</gene>
<comment type="caution">
    <text evidence="8">The sequence shown here is derived from an EMBL/GenBank/DDBJ whole genome shotgun (WGS) entry which is preliminary data.</text>
</comment>
<dbReference type="InterPro" id="IPR000504">
    <property type="entry name" value="RRM_dom"/>
</dbReference>
<proteinExistence type="predicted"/>
<feature type="region of interest" description="Disordered" evidence="5">
    <location>
        <begin position="309"/>
        <end position="334"/>
    </location>
</feature>
<evidence type="ECO:0000256" key="3">
    <source>
        <dbReference type="ARBA" id="ARBA00023242"/>
    </source>
</evidence>
<dbReference type="SMART" id="SM00715">
    <property type="entry name" value="LA"/>
    <property type="match status" value="1"/>
</dbReference>
<dbReference type="InterPro" id="IPR012677">
    <property type="entry name" value="Nucleotide-bd_a/b_plait_sf"/>
</dbReference>
<dbReference type="Pfam" id="PF00076">
    <property type="entry name" value="RRM_1"/>
    <property type="match status" value="1"/>
</dbReference>
<dbReference type="Pfam" id="PF05383">
    <property type="entry name" value="La"/>
    <property type="match status" value="1"/>
</dbReference>
<dbReference type="PROSITE" id="PS50102">
    <property type="entry name" value="RRM"/>
    <property type="match status" value="1"/>
</dbReference>
<organism evidence="8 9">
    <name type="scientific">Anaeramoeba flamelloides</name>
    <dbReference type="NCBI Taxonomy" id="1746091"/>
    <lineage>
        <taxon>Eukaryota</taxon>
        <taxon>Metamonada</taxon>
        <taxon>Anaeramoebidae</taxon>
        <taxon>Anaeramoeba</taxon>
    </lineage>
</organism>
<dbReference type="InterPro" id="IPR006630">
    <property type="entry name" value="La_HTH"/>
</dbReference>
<evidence type="ECO:0000256" key="5">
    <source>
        <dbReference type="SAM" id="MobiDB-lite"/>
    </source>
</evidence>
<dbReference type="PANTHER" id="PTHR22792">
    <property type="entry name" value="LUPUS LA PROTEIN-RELATED"/>
    <property type="match status" value="1"/>
</dbReference>
<name>A0AAV8A6J7_9EUKA</name>
<dbReference type="AlphaFoldDB" id="A0AAV8A6J7"/>
<dbReference type="GO" id="GO:0003729">
    <property type="term" value="F:mRNA binding"/>
    <property type="evidence" value="ECO:0007669"/>
    <property type="project" value="TreeGrafter"/>
</dbReference>
<comment type="subcellular location">
    <subcellularLocation>
        <location evidence="1">Nucleus</location>
    </subcellularLocation>
</comment>
<dbReference type="SMART" id="SM00360">
    <property type="entry name" value="RRM"/>
    <property type="match status" value="1"/>
</dbReference>
<dbReference type="InterPro" id="IPR036388">
    <property type="entry name" value="WH-like_DNA-bd_sf"/>
</dbReference>
<dbReference type="InterPro" id="IPR035979">
    <property type="entry name" value="RBD_domain_sf"/>
</dbReference>
<accession>A0AAV8A6J7</accession>
<dbReference type="PANTHER" id="PTHR22792:SF140">
    <property type="entry name" value="ACHILLES, ISOFORM A"/>
    <property type="match status" value="1"/>
</dbReference>
<feature type="domain" description="HTH La-type RNA-binding" evidence="7">
    <location>
        <begin position="3"/>
        <end position="94"/>
    </location>
</feature>
<evidence type="ECO:0000259" key="7">
    <source>
        <dbReference type="PROSITE" id="PS50961"/>
    </source>
</evidence>
<dbReference type="SUPFAM" id="SSF46785">
    <property type="entry name" value="Winged helix' DNA-binding domain"/>
    <property type="match status" value="1"/>
</dbReference>
<dbReference type="Gene3D" id="3.30.70.330">
    <property type="match status" value="2"/>
</dbReference>
<protein>
    <submittedName>
        <fullName evidence="8">La-related protein</fullName>
    </submittedName>
</protein>
<keyword evidence="3" id="KW-0539">Nucleus</keyword>